<reference evidence="3" key="2">
    <citation type="submission" date="2015-05" db="UniProtKB">
        <authorList>
            <consortium name="EnsemblMetazoa"/>
        </authorList>
    </citation>
    <scope>IDENTIFICATION</scope>
</reference>
<dbReference type="VEuPathDB" id="VectorBase:RPRC003424"/>
<proteinExistence type="predicted"/>
<dbReference type="InParanoid" id="T1I880"/>
<evidence type="ECO:0000313" key="3">
    <source>
        <dbReference type="EnsemblMetazoa" id="RPRC012502-PA"/>
    </source>
</evidence>
<keyword evidence="1" id="KW-0175">Coiled coil</keyword>
<feature type="region of interest" description="Disordered" evidence="2">
    <location>
        <begin position="1"/>
        <end position="36"/>
    </location>
</feature>
<accession>T1I880</accession>
<organism evidence="3 4">
    <name type="scientific">Rhodnius prolixus</name>
    <name type="common">Triatomid bug</name>
    <dbReference type="NCBI Taxonomy" id="13249"/>
    <lineage>
        <taxon>Eukaryota</taxon>
        <taxon>Metazoa</taxon>
        <taxon>Ecdysozoa</taxon>
        <taxon>Arthropoda</taxon>
        <taxon>Hexapoda</taxon>
        <taxon>Insecta</taxon>
        <taxon>Pterygota</taxon>
        <taxon>Neoptera</taxon>
        <taxon>Paraneoptera</taxon>
        <taxon>Hemiptera</taxon>
        <taxon>Heteroptera</taxon>
        <taxon>Panheteroptera</taxon>
        <taxon>Cimicomorpha</taxon>
        <taxon>Reduviidae</taxon>
        <taxon>Triatominae</taxon>
        <taxon>Rhodnius</taxon>
    </lineage>
</organism>
<dbReference type="EnsemblMetazoa" id="RPRC003424-RA">
    <property type="protein sequence ID" value="RPRC003424-PA"/>
    <property type="gene ID" value="RPRC003424"/>
</dbReference>
<evidence type="ECO:0000313" key="4">
    <source>
        <dbReference type="Proteomes" id="UP000015103"/>
    </source>
</evidence>
<dbReference type="HOGENOM" id="CLU_085185_0_0_1"/>
<feature type="coiled-coil region" evidence="1">
    <location>
        <begin position="73"/>
        <end position="114"/>
    </location>
</feature>
<evidence type="ECO:0000256" key="1">
    <source>
        <dbReference type="SAM" id="Coils"/>
    </source>
</evidence>
<dbReference type="EnsemblMetazoa" id="RPRC012502-RA">
    <property type="protein sequence ID" value="RPRC012502-PA"/>
    <property type="gene ID" value="RPRC012502"/>
</dbReference>
<dbReference type="EMBL" id="ACPB03022419">
    <property type="status" value="NOT_ANNOTATED_CDS"/>
    <property type="molecule type" value="Genomic_DNA"/>
</dbReference>
<reference evidence="4" key="1">
    <citation type="submission" date="2015-04" db="EMBL/GenBank/DDBJ databases">
        <authorList>
            <person name="Wilson R.K."/>
            <person name="Warren W."/>
            <person name="Dotson E."/>
            <person name="Oliveira P.L."/>
        </authorList>
    </citation>
    <scope>NUCLEOTIDE SEQUENCE</scope>
</reference>
<dbReference type="VEuPathDB" id="VectorBase:RPRC012502"/>
<name>T1I880_RHOPR</name>
<dbReference type="AlphaFoldDB" id="T1I880"/>
<sequence length="274" mass="32109">MSQCSGNEKIKHNIKKNGTPSKITKRRRCLSSPEEASKITKKLSSDMMDIDDTVMDKLSELLDSKLSIHFQVLKNIECKLENVMEVNKQLTKEVAELKEQNKEVKRNVEFLMRRSKAKNIIFRGFSEIKEGENMTKLIQEMCKKSFGIENVLIDRVYTIGPDRTSILVEMIKTSDVQHILKNGKNLKNTGIWVHRDLILKDRIRRKKLLEMKRRILEIDKEARVLVRNDYFLYQNKRFSWEEGSGFTAANEEDMVLINGYLTPEKRNEEQKNVK</sequence>
<dbReference type="Proteomes" id="UP000015103">
    <property type="component" value="Unassembled WGS sequence"/>
</dbReference>
<keyword evidence="4" id="KW-1185">Reference proteome</keyword>
<dbReference type="EMBL" id="ACPB03017198">
    <property type="status" value="NOT_ANNOTATED_CDS"/>
    <property type="molecule type" value="Genomic_DNA"/>
</dbReference>
<protein>
    <recommendedName>
        <fullName evidence="5">Endonuclease-reverse transcriptase</fullName>
    </recommendedName>
</protein>
<evidence type="ECO:0000256" key="2">
    <source>
        <dbReference type="SAM" id="MobiDB-lite"/>
    </source>
</evidence>
<evidence type="ECO:0008006" key="5">
    <source>
        <dbReference type="Google" id="ProtNLM"/>
    </source>
</evidence>